<evidence type="ECO:0000256" key="2">
    <source>
        <dbReference type="ARBA" id="ARBA00022630"/>
    </source>
</evidence>
<dbReference type="InterPro" id="IPR036188">
    <property type="entry name" value="FAD/NAD-bd_sf"/>
</dbReference>
<dbReference type="InterPro" id="IPR000960">
    <property type="entry name" value="Flavin_mOase"/>
</dbReference>
<evidence type="ECO:0000313" key="6">
    <source>
        <dbReference type="EMBL" id="CAF1117885.1"/>
    </source>
</evidence>
<evidence type="ECO:0000256" key="3">
    <source>
        <dbReference type="ARBA" id="ARBA00022827"/>
    </source>
</evidence>
<dbReference type="OrthoDB" id="66881at2759"/>
<comment type="similarity">
    <text evidence="1">Belongs to the short-chain dehydrogenases/reductases (SDR) family.</text>
</comment>
<dbReference type="EMBL" id="CAJNOJ010000104">
    <property type="protein sequence ID" value="CAF1117885.1"/>
    <property type="molecule type" value="Genomic_DNA"/>
</dbReference>
<dbReference type="InterPro" id="IPR020946">
    <property type="entry name" value="Flavin_mOase-like"/>
</dbReference>
<comment type="cofactor">
    <cofactor evidence="5">
        <name>FAD</name>
        <dbReference type="ChEBI" id="CHEBI:57692"/>
    </cofactor>
</comment>
<keyword evidence="4 5" id="KW-0560">Oxidoreductase</keyword>
<dbReference type="SUPFAM" id="SSF51905">
    <property type="entry name" value="FAD/NAD(P)-binding domain"/>
    <property type="match status" value="2"/>
</dbReference>
<dbReference type="EC" id="1.-.-.-" evidence="5"/>
<evidence type="ECO:0000256" key="5">
    <source>
        <dbReference type="RuleBase" id="RU361177"/>
    </source>
</evidence>
<comment type="caution">
    <text evidence="6">The sequence shown here is derived from an EMBL/GenBank/DDBJ whole genome shotgun (WGS) entry which is preliminary data.</text>
</comment>
<dbReference type="InterPro" id="IPR036291">
    <property type="entry name" value="NAD(P)-bd_dom_sf"/>
</dbReference>
<dbReference type="GO" id="GO:0050660">
    <property type="term" value="F:flavin adenine dinucleotide binding"/>
    <property type="evidence" value="ECO:0007669"/>
    <property type="project" value="InterPro"/>
</dbReference>
<keyword evidence="5" id="KW-0503">Monooxygenase</keyword>
<dbReference type="Gene3D" id="3.50.50.60">
    <property type="entry name" value="FAD/NAD(P)-binding domain"/>
    <property type="match status" value="2"/>
</dbReference>
<dbReference type="PANTHER" id="PTHR24320:SF148">
    <property type="entry name" value="NAD(P)-BINDING ROSSMANN-FOLD SUPERFAMILY PROTEIN"/>
    <property type="match status" value="1"/>
</dbReference>
<protein>
    <recommendedName>
        <fullName evidence="5">Flavin-containing monooxygenase</fullName>
        <ecNumber evidence="5">1.-.-.-</ecNumber>
    </recommendedName>
</protein>
<comment type="similarity">
    <text evidence="5">Belongs to the FMO family.</text>
</comment>
<dbReference type="PRINTS" id="PR00370">
    <property type="entry name" value="FMOXYGENASE"/>
</dbReference>
<dbReference type="InterPro" id="IPR002347">
    <property type="entry name" value="SDR_fam"/>
</dbReference>
<keyword evidence="3 5" id="KW-0274">FAD</keyword>
<evidence type="ECO:0000256" key="1">
    <source>
        <dbReference type="ARBA" id="ARBA00006484"/>
    </source>
</evidence>
<dbReference type="PANTHER" id="PTHR24320">
    <property type="entry name" value="RETINOL DEHYDROGENASE"/>
    <property type="match status" value="1"/>
</dbReference>
<name>A0A814QD26_ADIRI</name>
<dbReference type="Proteomes" id="UP000663852">
    <property type="component" value="Unassembled WGS sequence"/>
</dbReference>
<evidence type="ECO:0000256" key="4">
    <source>
        <dbReference type="ARBA" id="ARBA00023002"/>
    </source>
</evidence>
<dbReference type="GO" id="GO:0050661">
    <property type="term" value="F:NADP binding"/>
    <property type="evidence" value="ECO:0007669"/>
    <property type="project" value="InterPro"/>
</dbReference>
<dbReference type="Pfam" id="PF00106">
    <property type="entry name" value="adh_short"/>
    <property type="match status" value="1"/>
</dbReference>
<reference evidence="6" key="1">
    <citation type="submission" date="2021-02" db="EMBL/GenBank/DDBJ databases">
        <authorList>
            <person name="Nowell W R."/>
        </authorList>
    </citation>
    <scope>NUCLEOTIDE SEQUENCE</scope>
</reference>
<accession>A0A814QD26</accession>
<gene>
    <name evidence="6" type="ORF">EDS130_LOCUS20885</name>
</gene>
<sequence>MNLCAIFYDLMFEYDYLLSQSRASTYMKRIRVCIVGGGASGLACARVLALDEYHCEPIVFEQNSYIGGQWHYDPEATSNTSAMYKNLRTNIPCMAMQFSDFPFPNDPPEAYVDAKTVEDYLIAYAEKHQLLQYICLNTTVNSIDETFTVTYTMKLNSASKLPPRSERQLLEKTDDYAVYTEKFDAICVANGHYSEIYLPDDIPGFHSHTFPIIHSRSYRDPEHYRNFCVIVVGASHSGVDICGELMSSTLDLLRQSGKSICTDYLSTKFCIVPPIERIDQDTVYFENQASIKPDSIIFATGYEYRMPFLQGKLQIDQTRLLDNHYVYPLYKQLFHAKFPDGTLSFLTIPYRIVPFPLAEVQSHVVARVLCGLISLPSSEQMIAYIDSLPLPQNRLYHCVHGVEYARDFLEMMKDSDKHFNYRFVMPQYSFDEIPQIEPRSRVAIVTGANEGIGKVTARELARKGWHVILACRNAEKAQNAINDIKQEIKMPDAPLEFLPLDLSSLISVRKFVDEFHQRQLPLHLLVNNAGIFGSTFQLSECGEEIQFTTNHLGHFLLTNLLLDDLRACVPSRIVIVASGSHLQATNIEYDDQKRNQPYPTSSFGTFRAVLQKYSQSKLGNVMMCTELVHRLGPESRVYCNCLHPGVIKSAIWLNNKWLSRLMRPFMRTVDNGAMTTLYAATHPDIETKNIRGTYFIPSKTLPPPYCRPVTGKVNPLVNDREQCRRLWELSQRLTNLNSTI</sequence>
<proteinExistence type="inferred from homology"/>
<dbReference type="Gene3D" id="3.40.50.720">
    <property type="entry name" value="NAD(P)-binding Rossmann-like Domain"/>
    <property type="match status" value="1"/>
</dbReference>
<dbReference type="SUPFAM" id="SSF51735">
    <property type="entry name" value="NAD(P)-binding Rossmann-fold domains"/>
    <property type="match status" value="1"/>
</dbReference>
<evidence type="ECO:0000313" key="7">
    <source>
        <dbReference type="Proteomes" id="UP000663852"/>
    </source>
</evidence>
<dbReference type="GO" id="GO:0004499">
    <property type="term" value="F:N,N-dimethylaniline monooxygenase activity"/>
    <property type="evidence" value="ECO:0007669"/>
    <property type="project" value="InterPro"/>
</dbReference>
<organism evidence="6 7">
    <name type="scientific">Adineta ricciae</name>
    <name type="common">Rotifer</name>
    <dbReference type="NCBI Taxonomy" id="249248"/>
    <lineage>
        <taxon>Eukaryota</taxon>
        <taxon>Metazoa</taxon>
        <taxon>Spiralia</taxon>
        <taxon>Gnathifera</taxon>
        <taxon>Rotifera</taxon>
        <taxon>Eurotatoria</taxon>
        <taxon>Bdelloidea</taxon>
        <taxon>Adinetida</taxon>
        <taxon>Adinetidae</taxon>
        <taxon>Adineta</taxon>
    </lineage>
</organism>
<keyword evidence="2 5" id="KW-0285">Flavoprotein</keyword>
<dbReference type="Pfam" id="PF00743">
    <property type="entry name" value="FMO-like"/>
    <property type="match status" value="2"/>
</dbReference>
<dbReference type="AlphaFoldDB" id="A0A814QD26"/>